<dbReference type="Proteomes" id="UP000016922">
    <property type="component" value="Unassembled WGS sequence"/>
</dbReference>
<name>S3CSH9_GLAL2</name>
<dbReference type="HOGENOM" id="CLU_2527662_0_0_1"/>
<gene>
    <name evidence="1" type="ORF">GLAREA_04820</name>
</gene>
<evidence type="ECO:0000313" key="2">
    <source>
        <dbReference type="Proteomes" id="UP000016922"/>
    </source>
</evidence>
<protein>
    <submittedName>
        <fullName evidence="1">Uncharacterized protein</fullName>
    </submittedName>
</protein>
<reference evidence="1 2" key="1">
    <citation type="journal article" date="2013" name="BMC Genomics">
        <title>Genomics-driven discovery of the pneumocandin biosynthetic gene cluster in the fungus Glarea lozoyensis.</title>
        <authorList>
            <person name="Chen L."/>
            <person name="Yue Q."/>
            <person name="Zhang X."/>
            <person name="Xiang M."/>
            <person name="Wang C."/>
            <person name="Li S."/>
            <person name="Che Y."/>
            <person name="Ortiz-Lopez F.J."/>
            <person name="Bills G.F."/>
            <person name="Liu X."/>
            <person name="An Z."/>
        </authorList>
    </citation>
    <scope>NUCLEOTIDE SEQUENCE [LARGE SCALE GENOMIC DNA]</scope>
    <source>
        <strain evidence="2">ATCC 20868 / MF5171</strain>
    </source>
</reference>
<proteinExistence type="predicted"/>
<evidence type="ECO:0000313" key="1">
    <source>
        <dbReference type="EMBL" id="EPE28029.1"/>
    </source>
</evidence>
<keyword evidence="2" id="KW-1185">Reference proteome</keyword>
<accession>S3CSH9</accession>
<sequence length="84" mass="9299">MISPPQTVIRSWSPIIRNTELYEPASRVTTGRSNSFGLGDTTDIPGSEVECYHPFATSRHQVVFGNGVLIDPVLVQADWVRRTA</sequence>
<dbReference type="RefSeq" id="XP_008085388.1">
    <property type="nucleotide sequence ID" value="XM_008087197.1"/>
</dbReference>
<dbReference type="EMBL" id="KE145369">
    <property type="protein sequence ID" value="EPE28029.1"/>
    <property type="molecule type" value="Genomic_DNA"/>
</dbReference>
<organism evidence="1 2">
    <name type="scientific">Glarea lozoyensis (strain ATCC 20868 / MF5171)</name>
    <dbReference type="NCBI Taxonomy" id="1116229"/>
    <lineage>
        <taxon>Eukaryota</taxon>
        <taxon>Fungi</taxon>
        <taxon>Dikarya</taxon>
        <taxon>Ascomycota</taxon>
        <taxon>Pezizomycotina</taxon>
        <taxon>Leotiomycetes</taxon>
        <taxon>Helotiales</taxon>
        <taxon>Helotiaceae</taxon>
        <taxon>Glarea</taxon>
    </lineage>
</organism>
<dbReference type="GeneID" id="19463875"/>
<dbReference type="KEGG" id="glz:GLAREA_04820"/>
<dbReference type="AlphaFoldDB" id="S3CSH9"/>